<protein>
    <submittedName>
        <fullName evidence="2">Uncharacterized protein</fullName>
    </submittedName>
</protein>
<feature type="region of interest" description="Disordered" evidence="1">
    <location>
        <begin position="67"/>
        <end position="96"/>
    </location>
</feature>
<gene>
    <name evidence="2" type="ORF">BBO_08806</name>
</gene>
<dbReference type="EMBL" id="AZHA01000044">
    <property type="protein sequence ID" value="OAA35204.1"/>
    <property type="molecule type" value="Genomic_DNA"/>
</dbReference>
<reference evidence="2 3" key="1">
    <citation type="journal article" date="2016" name="Genome Biol. Evol.">
        <title>Divergent and convergent evolution of fungal pathogenicity.</title>
        <authorList>
            <person name="Shang Y."/>
            <person name="Xiao G."/>
            <person name="Zheng P."/>
            <person name="Cen K."/>
            <person name="Zhan S."/>
            <person name="Wang C."/>
        </authorList>
    </citation>
    <scope>NUCLEOTIDE SEQUENCE [LARGE SCALE GENOMIC DNA]</scope>
    <source>
        <strain evidence="2 3">RCEF 3172</strain>
    </source>
</reference>
<organism evidence="2 3">
    <name type="scientific">Beauveria brongniartii RCEF 3172</name>
    <dbReference type="NCBI Taxonomy" id="1081107"/>
    <lineage>
        <taxon>Eukaryota</taxon>
        <taxon>Fungi</taxon>
        <taxon>Dikarya</taxon>
        <taxon>Ascomycota</taxon>
        <taxon>Pezizomycotina</taxon>
        <taxon>Sordariomycetes</taxon>
        <taxon>Hypocreomycetidae</taxon>
        <taxon>Hypocreales</taxon>
        <taxon>Cordycipitaceae</taxon>
        <taxon>Beauveria</taxon>
        <taxon>Beauveria brongniartii</taxon>
    </lineage>
</organism>
<evidence type="ECO:0000313" key="3">
    <source>
        <dbReference type="Proteomes" id="UP000076863"/>
    </source>
</evidence>
<evidence type="ECO:0000256" key="1">
    <source>
        <dbReference type="SAM" id="MobiDB-lite"/>
    </source>
</evidence>
<name>A0A166WXQ8_9HYPO</name>
<dbReference type="OrthoDB" id="5130140at2759"/>
<comment type="caution">
    <text evidence="2">The sequence shown here is derived from an EMBL/GenBank/DDBJ whole genome shotgun (WGS) entry which is preliminary data.</text>
</comment>
<evidence type="ECO:0000313" key="2">
    <source>
        <dbReference type="EMBL" id="OAA35204.1"/>
    </source>
</evidence>
<accession>A0A166WXQ8</accession>
<keyword evidence="3" id="KW-1185">Reference proteome</keyword>
<sequence>MARAARRRAASASENEAEEAFIMSTRHANRHGSVDSTMTVEELEPTEDALTKQDSWPFTTTTCSTADSEDTVVSESSQMAERRAAHKKALADSAKR</sequence>
<proteinExistence type="predicted"/>
<dbReference type="Proteomes" id="UP000076863">
    <property type="component" value="Unassembled WGS sequence"/>
</dbReference>
<dbReference type="AlphaFoldDB" id="A0A166WXQ8"/>